<evidence type="ECO:0000259" key="1">
    <source>
        <dbReference type="Pfam" id="PF06889"/>
    </source>
</evidence>
<reference evidence="4" key="1">
    <citation type="journal article" date="2019" name="Int. J. Syst. Evol. Microbiol.">
        <title>The Global Catalogue of Microorganisms (GCM) 10K type strain sequencing project: providing services to taxonomists for standard genome sequencing and annotation.</title>
        <authorList>
            <consortium name="The Broad Institute Genomics Platform"/>
            <consortium name="The Broad Institute Genome Sequencing Center for Infectious Disease"/>
            <person name="Wu L."/>
            <person name="Ma J."/>
        </authorList>
    </citation>
    <scope>NUCLEOTIDE SEQUENCE [LARGE SCALE GENOMIC DNA]</scope>
    <source>
        <strain evidence="4">DT43</strain>
    </source>
</reference>
<protein>
    <submittedName>
        <fullName evidence="3">DUF1266 domain-containing protein</fullName>
    </submittedName>
</protein>
<organism evidence="3 4">
    <name type="scientific">Streptococcus caledonicus</name>
    <dbReference type="NCBI Taxonomy" id="2614158"/>
    <lineage>
        <taxon>Bacteria</taxon>
        <taxon>Bacillati</taxon>
        <taxon>Bacillota</taxon>
        <taxon>Bacilli</taxon>
        <taxon>Lactobacillales</taxon>
        <taxon>Streptococcaceae</taxon>
        <taxon>Streptococcus</taxon>
    </lineage>
</organism>
<feature type="domain" description="DUF1266" evidence="1">
    <location>
        <begin position="63"/>
        <end position="184"/>
    </location>
</feature>
<dbReference type="RefSeq" id="WP_156805378.1">
    <property type="nucleotide sequence ID" value="NZ_JBHSOJ010000016.1"/>
</dbReference>
<evidence type="ECO:0000313" key="3">
    <source>
        <dbReference type="EMBL" id="MFC5631039.1"/>
    </source>
</evidence>
<dbReference type="InterPro" id="IPR009677">
    <property type="entry name" value="DUF1266"/>
</dbReference>
<sequence>MLSEYVLLCAPYRFEDNFLMKLSQRRIEKELYSAIMSGVTVVTRPMIKLGLRNNFDIVDKDSLLREVTNLQEGKYQNFSDVEAVIANVEDTHIQSLYQKLFDMTKGRGVQGFDDCRIIDTLTKAYTGKLLTETEFQELFDQQTERIQASYDSWEQYLASCVLGKLVQVAQPSFTVTTQEEFVMAIYGYCIAPMNVFAQSTFWPDHQLEKLGLLLAELLGMDYHQDRAEVQAQQVDTSSYDHVELLSEELVEKMSKLNFMPSDLDLDRYDYLTQLAETVLWQPIVDSGLEWLFKLKKGEQDSLLMPKEFTGLQAAQLYWVCYEDYKDLYDKNIFGMINGTVGLKVLLTEKEVYRIDKKFLFKKVTVPIPWKEVRLVATVDLDFGVTMTLNGKKVFDTLKAPDYTLIGMTEEELNQMDNKVRKALETELSQQLTEVLAGIPTRLFEFTGKK</sequence>
<dbReference type="Pfam" id="PF26565">
    <property type="entry name" value="PH_39"/>
    <property type="match status" value="1"/>
</dbReference>
<dbReference type="Proteomes" id="UP001596110">
    <property type="component" value="Unassembled WGS sequence"/>
</dbReference>
<name>A0ABW0UDX6_9STRE</name>
<evidence type="ECO:0000259" key="2">
    <source>
        <dbReference type="Pfam" id="PF26565"/>
    </source>
</evidence>
<dbReference type="EMBL" id="JBHSOJ010000016">
    <property type="protein sequence ID" value="MFC5631039.1"/>
    <property type="molecule type" value="Genomic_DNA"/>
</dbReference>
<keyword evidence="4" id="KW-1185">Reference proteome</keyword>
<feature type="domain" description="PH" evidence="2">
    <location>
        <begin position="267"/>
        <end position="442"/>
    </location>
</feature>
<gene>
    <name evidence="3" type="ORF">ACFPQ3_05385</name>
</gene>
<accession>A0ABW0UDX6</accession>
<evidence type="ECO:0000313" key="4">
    <source>
        <dbReference type="Proteomes" id="UP001596110"/>
    </source>
</evidence>
<comment type="caution">
    <text evidence="3">The sequence shown here is derived from an EMBL/GenBank/DDBJ whole genome shotgun (WGS) entry which is preliminary data.</text>
</comment>
<dbReference type="Pfam" id="PF06889">
    <property type="entry name" value="DUF1266"/>
    <property type="match status" value="1"/>
</dbReference>
<proteinExistence type="predicted"/>
<dbReference type="InterPro" id="IPR058816">
    <property type="entry name" value="PH_39"/>
</dbReference>